<dbReference type="SUPFAM" id="SSF117281">
    <property type="entry name" value="Kelch motif"/>
    <property type="match status" value="1"/>
</dbReference>
<keyword evidence="1" id="KW-0880">Kelch repeat</keyword>
<dbReference type="Gene3D" id="2.120.10.80">
    <property type="entry name" value="Kelch-type beta propeller"/>
    <property type="match status" value="1"/>
</dbReference>
<dbReference type="EMBL" id="CACRXK020000683">
    <property type="protein sequence ID" value="CAB3983992.1"/>
    <property type="molecule type" value="Genomic_DNA"/>
</dbReference>
<reference evidence="2" key="1">
    <citation type="submission" date="2020-04" db="EMBL/GenBank/DDBJ databases">
        <authorList>
            <person name="Alioto T."/>
            <person name="Alioto T."/>
            <person name="Gomez Garrido J."/>
        </authorList>
    </citation>
    <scope>NUCLEOTIDE SEQUENCE</scope>
    <source>
        <strain evidence="2">A484AB</strain>
    </source>
</reference>
<organism evidence="2 3">
    <name type="scientific">Paramuricea clavata</name>
    <name type="common">Red gorgonian</name>
    <name type="synonym">Violescent sea-whip</name>
    <dbReference type="NCBI Taxonomy" id="317549"/>
    <lineage>
        <taxon>Eukaryota</taxon>
        <taxon>Metazoa</taxon>
        <taxon>Cnidaria</taxon>
        <taxon>Anthozoa</taxon>
        <taxon>Octocorallia</taxon>
        <taxon>Malacalcyonacea</taxon>
        <taxon>Plexauridae</taxon>
        <taxon>Paramuricea</taxon>
    </lineage>
</organism>
<dbReference type="Pfam" id="PF01344">
    <property type="entry name" value="Kelch_1"/>
    <property type="match status" value="1"/>
</dbReference>
<proteinExistence type="predicted"/>
<dbReference type="Proteomes" id="UP001152795">
    <property type="component" value="Unassembled WGS sequence"/>
</dbReference>
<name>A0A7D9HFW5_PARCT</name>
<comment type="caution">
    <text evidence="2">The sequence shown here is derived from an EMBL/GenBank/DDBJ whole genome shotgun (WGS) entry which is preliminary data.</text>
</comment>
<protein>
    <submittedName>
        <fullName evidence="2">Kelch domain-containing 8A</fullName>
    </submittedName>
</protein>
<dbReference type="InterPro" id="IPR006652">
    <property type="entry name" value="Kelch_1"/>
</dbReference>
<evidence type="ECO:0000313" key="3">
    <source>
        <dbReference type="Proteomes" id="UP001152795"/>
    </source>
</evidence>
<sequence>MEKWRIAKELIEGMENSDAKEASNKISEYDLKTGQSKVLLATKAERAYCSCVSRGNTLFVIGGAKDDPDAVDCFNFSSNTWKRLHSMAEARMFASAVVMNMENLEF</sequence>
<accession>A0A7D9HFW5</accession>
<evidence type="ECO:0000256" key="1">
    <source>
        <dbReference type="ARBA" id="ARBA00022441"/>
    </source>
</evidence>
<evidence type="ECO:0000313" key="2">
    <source>
        <dbReference type="EMBL" id="CAB3983992.1"/>
    </source>
</evidence>
<keyword evidence="3" id="KW-1185">Reference proteome</keyword>
<dbReference type="SMART" id="SM00612">
    <property type="entry name" value="Kelch"/>
    <property type="match status" value="1"/>
</dbReference>
<dbReference type="InterPro" id="IPR015915">
    <property type="entry name" value="Kelch-typ_b-propeller"/>
</dbReference>
<gene>
    <name evidence="2" type="ORF">PACLA_8A034762</name>
</gene>
<dbReference type="AlphaFoldDB" id="A0A7D9HFW5"/>